<dbReference type="Gene3D" id="3.90.920.10">
    <property type="entry name" value="DNA primase, PRIM domain"/>
    <property type="match status" value="1"/>
</dbReference>
<keyword evidence="5" id="KW-0548">Nucleotidyltransferase</keyword>
<reference evidence="10 11" key="1">
    <citation type="submission" date="2024-08" db="EMBL/GenBank/DDBJ databases">
        <authorList>
            <person name="Cucini C."/>
            <person name="Frati F."/>
        </authorList>
    </citation>
    <scope>NUCLEOTIDE SEQUENCE [LARGE SCALE GENOMIC DNA]</scope>
</reference>
<sequence length="402" mass="46812">MGLDKESGGYLIDFLPLYYGRLFPGELMYRWLSYGNRDFFSHREFSFSLQGDVYLRYQSFSSHEHFVEALKHLKPEKIDIGAVYNQKPRTKELWTDLIPLQKEFVLDIDLTDYDDVRSCCQGAKVCEKCWKFIAVAVKIIDASLRDDFGFQHLLWVFSGRRGVHCWVCDETAINLDSHARTAILGYLTVIRGGVNQAKKVKIENVDRLHPFLCRSLDIIDEKFDEICRDDQNMLENGDINFEMLPVEVKTAVRNSNDRFNDLMTYLHDNKKESKTLKRTTLCELKLQLCFPRLDVNVSKELNHLLKSPFCIHPKTEKICVPFDPKKAFEFQPSQVPTITQVLEEINSFDNDKKLQSKSNGKEDESAALEDYKKTSLLPFIKEFENFVKNLEKTRTKISIDEL</sequence>
<keyword evidence="8" id="KW-0804">Transcription</keyword>
<protein>
    <recommendedName>
        <fullName evidence="9">DNA primase</fullName>
        <ecNumber evidence="9">2.7.7.-</ecNumber>
    </recommendedName>
</protein>
<keyword evidence="3 9" id="KW-0639">Primosome</keyword>
<keyword evidence="4 9" id="KW-0808">Transferase</keyword>
<keyword evidence="7" id="KW-0479">Metal-binding</keyword>
<dbReference type="EC" id="2.7.7.-" evidence="9"/>
<evidence type="ECO:0000256" key="7">
    <source>
        <dbReference type="ARBA" id="ARBA00022723"/>
    </source>
</evidence>
<evidence type="ECO:0000256" key="5">
    <source>
        <dbReference type="ARBA" id="ARBA00022695"/>
    </source>
</evidence>
<evidence type="ECO:0000256" key="9">
    <source>
        <dbReference type="RuleBase" id="RU003514"/>
    </source>
</evidence>
<dbReference type="SUPFAM" id="SSF56747">
    <property type="entry name" value="Prim-pol domain"/>
    <property type="match status" value="1"/>
</dbReference>
<evidence type="ECO:0000256" key="3">
    <source>
        <dbReference type="ARBA" id="ARBA00022515"/>
    </source>
</evidence>
<dbReference type="InterPro" id="IPR014052">
    <property type="entry name" value="DNA_primase_ssu_euk/arc"/>
</dbReference>
<gene>
    <name evidence="10" type="ORF">ODALV1_LOCUS29591</name>
</gene>
<comment type="similarity">
    <text evidence="1 9">Belongs to the eukaryotic-type primase small subunit family.</text>
</comment>
<proteinExistence type="inferred from homology"/>
<dbReference type="EMBL" id="CAXLJM020000157">
    <property type="protein sequence ID" value="CAL8143456.1"/>
    <property type="molecule type" value="Genomic_DNA"/>
</dbReference>
<keyword evidence="11" id="KW-1185">Reference proteome</keyword>
<evidence type="ECO:0000256" key="6">
    <source>
        <dbReference type="ARBA" id="ARBA00022705"/>
    </source>
</evidence>
<dbReference type="Proteomes" id="UP001642540">
    <property type="component" value="Unassembled WGS sequence"/>
</dbReference>
<evidence type="ECO:0000256" key="8">
    <source>
        <dbReference type="ARBA" id="ARBA00023163"/>
    </source>
</evidence>
<evidence type="ECO:0000256" key="4">
    <source>
        <dbReference type="ARBA" id="ARBA00022679"/>
    </source>
</evidence>
<accession>A0ABP1S592</accession>
<dbReference type="Pfam" id="PF01896">
    <property type="entry name" value="DNA_primase_S"/>
    <property type="match status" value="1"/>
</dbReference>
<organism evidence="10 11">
    <name type="scientific">Orchesella dallaii</name>
    <dbReference type="NCBI Taxonomy" id="48710"/>
    <lineage>
        <taxon>Eukaryota</taxon>
        <taxon>Metazoa</taxon>
        <taxon>Ecdysozoa</taxon>
        <taxon>Arthropoda</taxon>
        <taxon>Hexapoda</taxon>
        <taxon>Collembola</taxon>
        <taxon>Entomobryomorpha</taxon>
        <taxon>Entomobryoidea</taxon>
        <taxon>Orchesellidae</taxon>
        <taxon>Orchesellinae</taxon>
        <taxon>Orchesella</taxon>
    </lineage>
</organism>
<dbReference type="PANTHER" id="PTHR10536">
    <property type="entry name" value="DNA PRIMASE SMALL SUBUNIT"/>
    <property type="match status" value="1"/>
</dbReference>
<name>A0ABP1S592_9HEXA</name>
<evidence type="ECO:0000256" key="1">
    <source>
        <dbReference type="ARBA" id="ARBA00009762"/>
    </source>
</evidence>
<keyword evidence="2 9" id="KW-0240">DNA-directed RNA polymerase</keyword>
<evidence type="ECO:0000313" key="10">
    <source>
        <dbReference type="EMBL" id="CAL8143456.1"/>
    </source>
</evidence>
<evidence type="ECO:0000256" key="2">
    <source>
        <dbReference type="ARBA" id="ARBA00022478"/>
    </source>
</evidence>
<dbReference type="CDD" id="cd04860">
    <property type="entry name" value="AE_Prim_S"/>
    <property type="match status" value="1"/>
</dbReference>
<comment type="caution">
    <text evidence="10">The sequence shown here is derived from an EMBL/GenBank/DDBJ whole genome shotgun (WGS) entry which is preliminary data.</text>
</comment>
<evidence type="ECO:0000313" key="11">
    <source>
        <dbReference type="Proteomes" id="UP001642540"/>
    </source>
</evidence>
<keyword evidence="6 9" id="KW-0235">DNA replication</keyword>
<dbReference type="NCBIfam" id="TIGR00335">
    <property type="entry name" value="primase_sml"/>
    <property type="match status" value="1"/>
</dbReference>
<dbReference type="InterPro" id="IPR002755">
    <property type="entry name" value="DNA_primase_S"/>
</dbReference>